<dbReference type="Pfam" id="PF14251">
    <property type="entry name" value="PterinBD-DUF4346"/>
    <property type="match status" value="1"/>
</dbReference>
<feature type="domain" description="Pterin-binding" evidence="1">
    <location>
        <begin position="165"/>
        <end position="391"/>
    </location>
</feature>
<dbReference type="EMBL" id="AP018930">
    <property type="protein sequence ID" value="BBG28051.1"/>
    <property type="molecule type" value="Genomic_DNA"/>
</dbReference>
<dbReference type="GO" id="GO:0042558">
    <property type="term" value="P:pteridine-containing compound metabolic process"/>
    <property type="evidence" value="ECO:0007669"/>
    <property type="project" value="InterPro"/>
</dbReference>
<accession>A0A510E684</accession>
<dbReference type="Pfam" id="PF20123">
    <property type="entry name" value="DUF6513"/>
    <property type="match status" value="1"/>
</dbReference>
<dbReference type="InterPro" id="IPR000489">
    <property type="entry name" value="Pterin-binding_dom"/>
</dbReference>
<dbReference type="AlphaFoldDB" id="A0A510E684"/>
<reference evidence="5" key="1">
    <citation type="submission" date="2018-09" db="EMBL/GenBank/DDBJ databases">
        <title>Complete Genome Sequencing of Sulfolobus sp. JCM 16834.</title>
        <authorList>
            <person name="Kato S."/>
            <person name="Itoh T."/>
            <person name="Ohkuma M."/>
        </authorList>
    </citation>
    <scope>NUCLEOTIDE SEQUENCE [LARGE SCALE GENOMIC DNA]</scope>
    <source>
        <strain evidence="5">IC-007</strain>
    </source>
</reference>
<organism evidence="3 5">
    <name type="scientific">Sulfuracidifex tepidarius</name>
    <dbReference type="NCBI Taxonomy" id="1294262"/>
    <lineage>
        <taxon>Archaea</taxon>
        <taxon>Thermoproteota</taxon>
        <taxon>Thermoprotei</taxon>
        <taxon>Sulfolobales</taxon>
        <taxon>Sulfolobaceae</taxon>
        <taxon>Sulfuracidifex</taxon>
    </lineage>
</organism>
<name>A0A510E684_9CREN</name>
<dbReference type="PROSITE" id="PS50972">
    <property type="entry name" value="PTERIN_BINDING"/>
    <property type="match status" value="1"/>
</dbReference>
<dbReference type="KEGG" id="step:IC006_2592"/>
<gene>
    <name evidence="2" type="ORF">IC006_2592</name>
    <name evidence="3" type="ORF">IC007_2606</name>
</gene>
<reference evidence="3 4" key="2">
    <citation type="journal article" date="2020" name="Int. J. Syst. Evol. Microbiol.">
        <title>Sulfuracidifex tepidarius gen. nov., sp. nov. and transfer of Sulfolobus metallicus Huber and Stetter 1992 to the genus Sulfuracidifex as Sulfuracidifex metallicus comb. nov.</title>
        <authorList>
            <person name="Itoh T."/>
            <person name="Miura T."/>
            <person name="Sakai H.D."/>
            <person name="Kato S."/>
            <person name="Ohkuma M."/>
            <person name="Takashina T."/>
        </authorList>
    </citation>
    <scope>NUCLEOTIDE SEQUENCE</scope>
    <source>
        <strain evidence="2 4">IC-006</strain>
        <strain evidence="3">IC-007</strain>
    </source>
</reference>
<dbReference type="InterPro" id="IPR005236">
    <property type="entry name" value="Dihydropt_synth"/>
</dbReference>
<evidence type="ECO:0000313" key="4">
    <source>
        <dbReference type="Proteomes" id="UP000322983"/>
    </source>
</evidence>
<dbReference type="InterPro" id="IPR011005">
    <property type="entry name" value="Dihydropteroate_synth-like_sf"/>
</dbReference>
<dbReference type="EMBL" id="AP018929">
    <property type="protein sequence ID" value="BBG25257.1"/>
    <property type="molecule type" value="Genomic_DNA"/>
</dbReference>
<dbReference type="Proteomes" id="UP000322983">
    <property type="component" value="Chromosome"/>
</dbReference>
<proteinExistence type="predicted"/>
<keyword evidence="4" id="KW-1185">Reference proteome</keyword>
<dbReference type="InterPro" id="IPR045406">
    <property type="entry name" value="DUF6513"/>
</dbReference>
<dbReference type="STRING" id="1294262.GCA_001316085_01483"/>
<evidence type="ECO:0000313" key="5">
    <source>
        <dbReference type="Proteomes" id="UP000325030"/>
    </source>
</evidence>
<dbReference type="Proteomes" id="UP000325030">
    <property type="component" value="Chromosome"/>
</dbReference>
<evidence type="ECO:0000313" key="2">
    <source>
        <dbReference type="EMBL" id="BBG25257.1"/>
    </source>
</evidence>
<sequence>MIIYKKIELKHLSGAKRFNLKVFFFTTSYKMSMLKILLVTGKLAYPILSEAVKAIRNAEIDIVAMDVPVAALMNVRYIAERLKGVRGYDYIILPGLVFGDATLVERATGIPTVKGTEEAWDINLAVEALLQGKSLSPRDPADKFISKGDSEKYLREIESNFREAFTVSGLRIPLRPPPFRIFLEVAEKQELSDIRRVEKYVDVIVVGFPVGHEDRDEVRRKVKEAIELGKPVGIDSDSPSELVEGVKAGAMFVFNMNERNIEALSQVKRDACFVVAPYEVNNKSQVVLSTLKKAKEMGFDRMIADPVLSPPLKGFVDSVKEYSSLREAINDVPIMMGILNFTELIDVDSVGVNASMVAIAAELGASCLLTMDKGKTKWSAWETREAGKMMSIAMSKSKLPKDVGIDLLILKDKRRIPREPSRGIEIGRNEPTMDRGFSRIYLSDEDIVVEWMGEGGEIKLHGKDALSLGRSLIRELEKRGVKPSLEHALYIGYELSKAEVALSIDKNYIQDKPLFKRIPNGENIDT</sequence>
<accession>A0A510DYJ0</accession>
<protein>
    <recommendedName>
        <fullName evidence="1">Pterin-binding domain-containing protein</fullName>
    </recommendedName>
</protein>
<evidence type="ECO:0000313" key="3">
    <source>
        <dbReference type="EMBL" id="BBG28051.1"/>
    </source>
</evidence>
<evidence type="ECO:0000259" key="1">
    <source>
        <dbReference type="PROSITE" id="PS50972"/>
    </source>
</evidence>
<dbReference type="NCBIfam" id="TIGR00284">
    <property type="entry name" value="dihydropteroate synthase-like protein"/>
    <property type="match status" value="1"/>
</dbReference>
<dbReference type="InterPro" id="IPR025595">
    <property type="entry name" value="PterinBD-DUF4346"/>
</dbReference>
<dbReference type="SUPFAM" id="SSF51717">
    <property type="entry name" value="Dihydropteroate synthetase-like"/>
    <property type="match status" value="1"/>
</dbReference>